<feature type="domain" description="Protein kinase" evidence="10">
    <location>
        <begin position="9"/>
        <end position="260"/>
    </location>
</feature>
<sequence>MLYSNSQDYTNQIFIGRGGFAKVYKATSRHTKEVVAIKQIDKEEATKNNHLKHIQQELENHLNMEHPHIVKLYHFFEDDVNLYLVMEYCEKGDLSSMLRTKRTSTSRCKSYIRQLVLALMHLQEHGIIHRDLKLANILLTKDDQIVRDFGLSIKVESKNEERRSQLGTANYMAYELVQNKSYGMTADNWSLGCVIYTLLVGETPFGQGLSTKATTDKIKRLDYNIPDDIPSDARDLIKNLLNPNAQERLSLSEVQRHPFISSQHYEPISPSSSTNSTSTNVSCTTARSSIFFTAEELTKSAATAVAMPKITAKCIAPFERSSKKVDININKEGEVFAWINKTSKEYHISSDGELITYISTHKPPRYYNLVNLPSRRKRDYMKIHRLIEVIKANTVKKRINVGNCRCLLMQNGVLPNIELEVDNQSIKLVYERDASIILVKMPTKCIKLKLTDDLSKIHSSRIDSIMDMMNNGVIHQDFELQEEADLIDYHPIPMLIKNLKKSLVEFSTLTGSDRMDMTQSTRNAISKAIDGLDTSASSCDDAPSISSLNGTFSSTELCTPPHSPQSAGTADDAVWSDMMERDGGLHFSKTKRR</sequence>
<dbReference type="SUPFAM" id="SSF56112">
    <property type="entry name" value="Protein kinase-like (PK-like)"/>
    <property type="match status" value="1"/>
</dbReference>
<evidence type="ECO:0000256" key="6">
    <source>
        <dbReference type="PIRSR" id="PIRSR630616-1"/>
    </source>
</evidence>
<dbReference type="InterPro" id="IPR017441">
    <property type="entry name" value="Protein_kinase_ATP_BS"/>
</dbReference>
<dbReference type="FunFam" id="3.30.200.20:FF:000042">
    <property type="entry name" value="Aurora kinase A"/>
    <property type="match status" value="1"/>
</dbReference>
<evidence type="ECO:0000313" key="12">
    <source>
        <dbReference type="Proteomes" id="UP001431209"/>
    </source>
</evidence>
<dbReference type="InterPro" id="IPR000719">
    <property type="entry name" value="Prot_kinase_dom"/>
</dbReference>
<evidence type="ECO:0000313" key="11">
    <source>
        <dbReference type="EMBL" id="KAL0489178.1"/>
    </source>
</evidence>
<evidence type="ECO:0000256" key="5">
    <source>
        <dbReference type="ARBA" id="ARBA00022840"/>
    </source>
</evidence>
<dbReference type="AlphaFoldDB" id="A0AAW2ZIJ6"/>
<dbReference type="EMBL" id="JAOPGA020001523">
    <property type="protein sequence ID" value="KAL0489178.1"/>
    <property type="molecule type" value="Genomic_DNA"/>
</dbReference>
<reference evidence="11 12" key="1">
    <citation type="submission" date="2024-03" db="EMBL/GenBank/DDBJ databases">
        <title>The Acrasis kona genome and developmental transcriptomes reveal deep origins of eukaryotic multicellular pathways.</title>
        <authorList>
            <person name="Sheikh S."/>
            <person name="Fu C.-J."/>
            <person name="Brown M.W."/>
            <person name="Baldauf S.L."/>
        </authorList>
    </citation>
    <scope>NUCLEOTIDE SEQUENCE [LARGE SCALE GENOMIC DNA]</scope>
    <source>
        <strain evidence="11 12">ATCC MYA-3509</strain>
    </source>
</reference>
<evidence type="ECO:0000256" key="3">
    <source>
        <dbReference type="ARBA" id="ARBA00022741"/>
    </source>
</evidence>
<accession>A0AAW2ZIJ6</accession>
<evidence type="ECO:0000256" key="8">
    <source>
        <dbReference type="PIRSR" id="PIRSR630616-3"/>
    </source>
</evidence>
<dbReference type="Pfam" id="PF00069">
    <property type="entry name" value="Pkinase"/>
    <property type="match status" value="1"/>
</dbReference>
<dbReference type="PROSITE" id="PS50011">
    <property type="entry name" value="PROTEIN_KINASE_DOM"/>
    <property type="match status" value="1"/>
</dbReference>
<evidence type="ECO:0000256" key="7">
    <source>
        <dbReference type="PIRSR" id="PIRSR630616-2"/>
    </source>
</evidence>
<evidence type="ECO:0000256" key="2">
    <source>
        <dbReference type="ARBA" id="ARBA00022679"/>
    </source>
</evidence>
<keyword evidence="4 11" id="KW-0418">Kinase</keyword>
<dbReference type="InterPro" id="IPR008271">
    <property type="entry name" value="Ser/Thr_kinase_AS"/>
</dbReference>
<feature type="active site" description="Proton acceptor" evidence="6">
    <location>
        <position position="131"/>
    </location>
</feature>
<feature type="binding site" evidence="7">
    <location>
        <position position="148"/>
    </location>
    <ligand>
        <name>ATP</name>
        <dbReference type="ChEBI" id="CHEBI:30616"/>
    </ligand>
</feature>
<keyword evidence="12" id="KW-1185">Reference proteome</keyword>
<evidence type="ECO:0000259" key="10">
    <source>
        <dbReference type="PROSITE" id="PS50011"/>
    </source>
</evidence>
<keyword evidence="2" id="KW-0808">Transferase</keyword>
<keyword evidence="5 7" id="KW-0067">ATP-binding</keyword>
<dbReference type="Proteomes" id="UP001431209">
    <property type="component" value="Unassembled WGS sequence"/>
</dbReference>
<feature type="cross-link" description="Glycyl lysine isopeptide (Lys-Gly) (interchain with G-Cter in SUMO2)" evidence="8">
    <location>
        <position position="133"/>
    </location>
</feature>
<evidence type="ECO:0000256" key="4">
    <source>
        <dbReference type="ARBA" id="ARBA00022777"/>
    </source>
</evidence>
<name>A0AAW2ZIJ6_9EUKA</name>
<dbReference type="SMART" id="SM00220">
    <property type="entry name" value="S_TKc"/>
    <property type="match status" value="1"/>
</dbReference>
<dbReference type="PROSITE" id="PS00107">
    <property type="entry name" value="PROTEIN_KINASE_ATP"/>
    <property type="match status" value="1"/>
</dbReference>
<feature type="binding site" evidence="7 9">
    <location>
        <position position="38"/>
    </location>
    <ligand>
        <name>ATP</name>
        <dbReference type="ChEBI" id="CHEBI:30616"/>
    </ligand>
</feature>
<organism evidence="11 12">
    <name type="scientific">Acrasis kona</name>
    <dbReference type="NCBI Taxonomy" id="1008807"/>
    <lineage>
        <taxon>Eukaryota</taxon>
        <taxon>Discoba</taxon>
        <taxon>Heterolobosea</taxon>
        <taxon>Tetramitia</taxon>
        <taxon>Eutetramitia</taxon>
        <taxon>Acrasidae</taxon>
        <taxon>Acrasis</taxon>
    </lineage>
</organism>
<dbReference type="InterPro" id="IPR011009">
    <property type="entry name" value="Kinase-like_dom_sf"/>
</dbReference>
<dbReference type="FunFam" id="1.10.510.10:FF:000571">
    <property type="entry name" value="Maternal embryonic leucine zipper kinase"/>
    <property type="match status" value="1"/>
</dbReference>
<dbReference type="GO" id="GO:0004674">
    <property type="term" value="F:protein serine/threonine kinase activity"/>
    <property type="evidence" value="ECO:0007669"/>
    <property type="project" value="UniProtKB-KW"/>
</dbReference>
<dbReference type="Gene3D" id="1.10.510.10">
    <property type="entry name" value="Transferase(Phosphotransferase) domain 1"/>
    <property type="match status" value="1"/>
</dbReference>
<gene>
    <name evidence="11" type="ORF">AKO1_013700</name>
</gene>
<keyword evidence="1" id="KW-0723">Serine/threonine-protein kinase</keyword>
<dbReference type="GO" id="GO:0005524">
    <property type="term" value="F:ATP binding"/>
    <property type="evidence" value="ECO:0007669"/>
    <property type="project" value="UniProtKB-UniRule"/>
</dbReference>
<evidence type="ECO:0000256" key="1">
    <source>
        <dbReference type="ARBA" id="ARBA00022527"/>
    </source>
</evidence>
<comment type="caution">
    <text evidence="11">The sequence shown here is derived from an EMBL/GenBank/DDBJ whole genome shotgun (WGS) entry which is preliminary data.</text>
</comment>
<dbReference type="PANTHER" id="PTHR24350">
    <property type="entry name" value="SERINE/THREONINE-PROTEIN KINASE IAL-RELATED"/>
    <property type="match status" value="1"/>
</dbReference>
<protein>
    <submittedName>
        <fullName evidence="11">Serine/threonine-protein kinase PLK4</fullName>
    </submittedName>
</protein>
<proteinExistence type="predicted"/>
<dbReference type="InterPro" id="IPR030616">
    <property type="entry name" value="Aur-like"/>
</dbReference>
<evidence type="ECO:0000256" key="9">
    <source>
        <dbReference type="PROSITE-ProRule" id="PRU10141"/>
    </source>
</evidence>
<keyword evidence="3 7" id="KW-0547">Nucleotide-binding</keyword>
<dbReference type="PROSITE" id="PS00108">
    <property type="entry name" value="PROTEIN_KINASE_ST"/>
    <property type="match status" value="1"/>
</dbReference>